<dbReference type="InterPro" id="IPR003203">
    <property type="entry name" value="CobU/CobP"/>
</dbReference>
<evidence type="ECO:0000256" key="13">
    <source>
        <dbReference type="ARBA" id="ARBA00023134"/>
    </source>
</evidence>
<comment type="catalytic activity">
    <reaction evidence="1 14">
        <text>adenosylcob(III)inamide + ATP = adenosylcob(III)inamide phosphate + ADP + H(+)</text>
        <dbReference type="Rhea" id="RHEA:15769"/>
        <dbReference type="ChEBI" id="CHEBI:2480"/>
        <dbReference type="ChEBI" id="CHEBI:15378"/>
        <dbReference type="ChEBI" id="CHEBI:30616"/>
        <dbReference type="ChEBI" id="CHEBI:58502"/>
        <dbReference type="ChEBI" id="CHEBI:456216"/>
        <dbReference type="EC" id="2.7.1.156"/>
    </reaction>
</comment>
<keyword evidence="17" id="KW-0548">Nucleotidyltransferase</keyword>
<evidence type="ECO:0000256" key="12">
    <source>
        <dbReference type="ARBA" id="ARBA00022840"/>
    </source>
</evidence>
<comment type="pathway">
    <text evidence="6 14">Cofactor biosynthesis; adenosylcobalamin biosynthesis; adenosylcobalamin from cob(II)yrinate a,c-diamide: step 5/7.</text>
</comment>
<keyword evidence="11 14" id="KW-0418">Kinase</keyword>
<evidence type="ECO:0000256" key="4">
    <source>
        <dbReference type="ARBA" id="ARBA00003889"/>
    </source>
</evidence>
<comment type="caution">
    <text evidence="17">The sequence shown here is derived from an EMBL/GenBank/DDBJ whole genome shotgun (WGS) entry which is preliminary data.</text>
</comment>
<keyword evidence="13 14" id="KW-0342">GTP-binding</keyword>
<comment type="pathway">
    <text evidence="5 14">Cofactor biosynthesis; adenosylcobalamin biosynthesis; adenosylcobalamin from cob(II)yrinate a,c-diamide: step 6/7.</text>
</comment>
<dbReference type="RefSeq" id="WP_106262866.1">
    <property type="nucleotide sequence ID" value="NZ_PVTQ01000002.1"/>
</dbReference>
<comment type="catalytic activity">
    <reaction evidence="3">
        <text>adenosylcob(III)inamide + GTP = adenosylcob(III)inamide phosphate + GDP + H(+)</text>
        <dbReference type="Rhea" id="RHEA:15765"/>
        <dbReference type="ChEBI" id="CHEBI:2480"/>
        <dbReference type="ChEBI" id="CHEBI:15378"/>
        <dbReference type="ChEBI" id="CHEBI:37565"/>
        <dbReference type="ChEBI" id="CHEBI:58189"/>
        <dbReference type="ChEBI" id="CHEBI:58502"/>
        <dbReference type="EC" id="2.7.1.156"/>
    </reaction>
</comment>
<dbReference type="GO" id="GO:0009236">
    <property type="term" value="P:cobalamin biosynthetic process"/>
    <property type="evidence" value="ECO:0007669"/>
    <property type="project" value="UniProtKB-UniRule"/>
</dbReference>
<evidence type="ECO:0000256" key="10">
    <source>
        <dbReference type="ARBA" id="ARBA00022741"/>
    </source>
</evidence>
<dbReference type="InterPro" id="IPR027417">
    <property type="entry name" value="P-loop_NTPase"/>
</dbReference>
<keyword evidence="9 14" id="KW-0808">Transferase</keyword>
<feature type="active site" description="GMP-histidine intermediate" evidence="15">
    <location>
        <position position="51"/>
    </location>
</feature>
<keyword evidence="10 14" id="KW-0547">Nucleotide-binding</keyword>
<dbReference type="GO" id="GO:0043752">
    <property type="term" value="F:adenosylcobinamide kinase activity"/>
    <property type="evidence" value="ECO:0007669"/>
    <property type="project" value="UniProtKB-EC"/>
</dbReference>
<proteinExistence type="inferred from homology"/>
<evidence type="ECO:0000256" key="15">
    <source>
        <dbReference type="PIRSR" id="PIRSR006135-1"/>
    </source>
</evidence>
<evidence type="ECO:0000256" key="16">
    <source>
        <dbReference type="PIRSR" id="PIRSR006135-2"/>
    </source>
</evidence>
<name>A0A2T0X0H0_9RHOB</name>
<organism evidence="17 18">
    <name type="scientific">Donghicola tyrosinivorans</name>
    <dbReference type="NCBI Taxonomy" id="1652492"/>
    <lineage>
        <taxon>Bacteria</taxon>
        <taxon>Pseudomonadati</taxon>
        <taxon>Pseudomonadota</taxon>
        <taxon>Alphaproteobacteria</taxon>
        <taxon>Rhodobacterales</taxon>
        <taxon>Roseobacteraceae</taxon>
        <taxon>Donghicola</taxon>
    </lineage>
</organism>
<dbReference type="SUPFAM" id="SSF52540">
    <property type="entry name" value="P-loop containing nucleoside triphosphate hydrolases"/>
    <property type="match status" value="1"/>
</dbReference>
<dbReference type="NCBIfam" id="NF004469">
    <property type="entry name" value="PRK05800.1"/>
    <property type="match status" value="1"/>
</dbReference>
<dbReference type="PANTHER" id="PTHR34848:SF1">
    <property type="entry name" value="BIFUNCTIONAL ADENOSYLCOBALAMIN BIOSYNTHESIS PROTEIN COBU"/>
    <property type="match status" value="1"/>
</dbReference>
<dbReference type="CDD" id="cd00544">
    <property type="entry name" value="CobU"/>
    <property type="match status" value="1"/>
</dbReference>
<evidence type="ECO:0000313" key="17">
    <source>
        <dbReference type="EMBL" id="PRY92344.1"/>
    </source>
</evidence>
<comment type="similarity">
    <text evidence="7 14">Belongs to the CobU/CobP family.</text>
</comment>
<dbReference type="GO" id="GO:0005525">
    <property type="term" value="F:GTP binding"/>
    <property type="evidence" value="ECO:0007669"/>
    <property type="project" value="UniProtKB-UniRule"/>
</dbReference>
<feature type="binding site" evidence="16">
    <location>
        <begin position="10"/>
        <end position="17"/>
    </location>
    <ligand>
        <name>GTP</name>
        <dbReference type="ChEBI" id="CHEBI:37565"/>
    </ligand>
</feature>
<dbReference type="PANTHER" id="PTHR34848">
    <property type="match status" value="1"/>
</dbReference>
<evidence type="ECO:0000256" key="7">
    <source>
        <dbReference type="ARBA" id="ARBA00007490"/>
    </source>
</evidence>
<evidence type="ECO:0000256" key="3">
    <source>
        <dbReference type="ARBA" id="ARBA00001522"/>
    </source>
</evidence>
<dbReference type="Gene3D" id="3.40.50.300">
    <property type="entry name" value="P-loop containing nucleotide triphosphate hydrolases"/>
    <property type="match status" value="1"/>
</dbReference>
<evidence type="ECO:0000256" key="11">
    <source>
        <dbReference type="ARBA" id="ARBA00022777"/>
    </source>
</evidence>
<dbReference type="UniPathway" id="UPA00148">
    <property type="reaction ID" value="UER00236"/>
</dbReference>
<dbReference type="GO" id="GO:0008820">
    <property type="term" value="F:cobinamide phosphate guanylyltransferase activity"/>
    <property type="evidence" value="ECO:0007669"/>
    <property type="project" value="UniProtKB-UniRule"/>
</dbReference>
<evidence type="ECO:0000256" key="1">
    <source>
        <dbReference type="ARBA" id="ARBA00000312"/>
    </source>
</evidence>
<dbReference type="EC" id="2.7.1.156" evidence="14"/>
<evidence type="ECO:0000256" key="8">
    <source>
        <dbReference type="ARBA" id="ARBA00022573"/>
    </source>
</evidence>
<dbReference type="EMBL" id="PVTQ01000002">
    <property type="protein sequence ID" value="PRY92344.1"/>
    <property type="molecule type" value="Genomic_DNA"/>
</dbReference>
<evidence type="ECO:0000256" key="5">
    <source>
        <dbReference type="ARBA" id="ARBA00004692"/>
    </source>
</evidence>
<accession>A0A2T0X0H0</accession>
<dbReference type="Proteomes" id="UP000238392">
    <property type="component" value="Unassembled WGS sequence"/>
</dbReference>
<dbReference type="EC" id="2.7.7.62" evidence="14"/>
<reference evidence="17 18" key="1">
    <citation type="submission" date="2018-03" db="EMBL/GenBank/DDBJ databases">
        <title>Genomic Encyclopedia of Archaeal and Bacterial Type Strains, Phase II (KMG-II): from individual species to whole genera.</title>
        <authorList>
            <person name="Goeker M."/>
        </authorList>
    </citation>
    <scope>NUCLEOTIDE SEQUENCE [LARGE SCALE GENOMIC DNA]</scope>
    <source>
        <strain evidence="17 18">DSM 100212</strain>
    </source>
</reference>
<dbReference type="OrthoDB" id="9788370at2"/>
<keyword evidence="12 14" id="KW-0067">ATP-binding</keyword>
<gene>
    <name evidence="17" type="ORF">CLV74_102259</name>
</gene>
<evidence type="ECO:0000313" key="18">
    <source>
        <dbReference type="Proteomes" id="UP000238392"/>
    </source>
</evidence>
<evidence type="ECO:0000256" key="6">
    <source>
        <dbReference type="ARBA" id="ARBA00005159"/>
    </source>
</evidence>
<protein>
    <recommendedName>
        <fullName evidence="14">Bifunctional adenosylcobalamin biosynthesis protein</fullName>
        <ecNumber evidence="14">2.7.1.156</ecNumber>
        <ecNumber evidence="14">2.7.7.62</ecNumber>
    </recommendedName>
</protein>
<dbReference type="GO" id="GO:0005524">
    <property type="term" value="F:ATP binding"/>
    <property type="evidence" value="ECO:0007669"/>
    <property type="project" value="UniProtKB-UniRule"/>
</dbReference>
<comment type="function">
    <text evidence="4 14">Catalyzes ATP-dependent phosphorylation of adenosylcobinamide and addition of GMP to adenosylcobinamide phosphate.</text>
</comment>
<keyword evidence="8 14" id="KW-0169">Cobalamin biosynthesis</keyword>
<dbReference type="AlphaFoldDB" id="A0A2T0X0H0"/>
<evidence type="ECO:0000256" key="2">
    <source>
        <dbReference type="ARBA" id="ARBA00000711"/>
    </source>
</evidence>
<feature type="binding site" evidence="16">
    <location>
        <position position="85"/>
    </location>
    <ligand>
        <name>GTP</name>
        <dbReference type="ChEBI" id="CHEBI:37565"/>
    </ligand>
</feature>
<feature type="binding site" evidence="16">
    <location>
        <begin position="35"/>
        <end position="37"/>
    </location>
    <ligand>
        <name>GTP</name>
        <dbReference type="ChEBI" id="CHEBI:37565"/>
    </ligand>
</feature>
<evidence type="ECO:0000256" key="14">
    <source>
        <dbReference type="PIRNR" id="PIRNR006135"/>
    </source>
</evidence>
<feature type="binding site" evidence="16">
    <location>
        <position position="64"/>
    </location>
    <ligand>
        <name>GTP</name>
        <dbReference type="ChEBI" id="CHEBI:37565"/>
    </ligand>
</feature>
<dbReference type="Pfam" id="PF02283">
    <property type="entry name" value="CobU"/>
    <property type="match status" value="1"/>
</dbReference>
<sequence length="174" mass="18350">MLPPLTVVIGGAASGKSDFAEEIVVSASSHRLYIATAQAWDDEMRAKIRAHQDARAAAGWRTVETPLDPETALGTMAEDEVALLDCATMWLTNHLLAEHDLDAAEAALTAGLAAAKGPVVIVTNEVGAGIVPENALARRFREAQGRLNRRLAARADLVVTVIAGLPLTLKGQLP</sequence>
<keyword evidence="18" id="KW-1185">Reference proteome</keyword>
<evidence type="ECO:0000256" key="9">
    <source>
        <dbReference type="ARBA" id="ARBA00022679"/>
    </source>
</evidence>
<comment type="catalytic activity">
    <reaction evidence="2 14">
        <text>adenosylcob(III)inamide phosphate + GTP + H(+) = adenosylcob(III)inamide-GDP + diphosphate</text>
        <dbReference type="Rhea" id="RHEA:22712"/>
        <dbReference type="ChEBI" id="CHEBI:15378"/>
        <dbReference type="ChEBI" id="CHEBI:33019"/>
        <dbReference type="ChEBI" id="CHEBI:37565"/>
        <dbReference type="ChEBI" id="CHEBI:58502"/>
        <dbReference type="ChEBI" id="CHEBI:60487"/>
        <dbReference type="EC" id="2.7.7.62"/>
    </reaction>
</comment>
<dbReference type="PIRSF" id="PIRSF006135">
    <property type="entry name" value="CobU"/>
    <property type="match status" value="1"/>
</dbReference>